<keyword evidence="1" id="KW-0732">Signal</keyword>
<feature type="signal peptide" evidence="1">
    <location>
        <begin position="1"/>
        <end position="16"/>
    </location>
</feature>
<feature type="chain" id="PRO_5002000545" description="F-box domain-containing protein" evidence="1">
    <location>
        <begin position="17"/>
        <end position="512"/>
    </location>
</feature>
<dbReference type="RefSeq" id="XP_016593559.1">
    <property type="nucleotide sequence ID" value="XM_016740043.1"/>
</dbReference>
<dbReference type="STRING" id="27334.A0A0A2J6K3"/>
<organism evidence="2 3">
    <name type="scientific">Penicillium expansum</name>
    <name type="common">Blue mold rot fungus</name>
    <dbReference type="NCBI Taxonomy" id="27334"/>
    <lineage>
        <taxon>Eukaryota</taxon>
        <taxon>Fungi</taxon>
        <taxon>Dikarya</taxon>
        <taxon>Ascomycota</taxon>
        <taxon>Pezizomycotina</taxon>
        <taxon>Eurotiomycetes</taxon>
        <taxon>Eurotiomycetidae</taxon>
        <taxon>Eurotiales</taxon>
        <taxon>Aspergillaceae</taxon>
        <taxon>Penicillium</taxon>
    </lineage>
</organism>
<sequence>MSLLSLLLEIQLEVLSYCSIDDISFLSISCRTLQTVCDLENREKFHEIIIHCDDESRNAAFDLLMAILKQPYLGHYVRHIECRDPISILEIYPQRDHQRELGDNDLSLLRDAVGNAGFTGSKQDQVLNMLMQQTAANTIRKEGEKEEQYDDEYDDDEREAREWKARGSFTSQALTALLITVSPNLMYLATIDPKGGRYDLPTEWPLHELLYQTNSDAKNKPFLRNLRKVHIIREGDHKWDNQRLNNLVVNDLISDTTCFIRCFRLFDTFLSIECIRTEGMFEIWDMWPTISEQSAIVTRSNVSKFSLPSSSVSSTNLAVMISACKVLREFQYSHGGRSNQRGHISFNIKTFIKAICPHKNTLEVLNLDVDYACNSSLCLLEEGRLSLDVTPGGPLEPLDPDGFEPTLTFLQSIWKNSGSLKDFVALKRLGMGIQTLLYFAKGVHEGIGEKNGKAVLAECLPDNLSFLCIHGYERGKNSEWDTQIDALKAFHASGSSNLIEISGIDEQIPNSP</sequence>
<evidence type="ECO:0000256" key="1">
    <source>
        <dbReference type="SAM" id="SignalP"/>
    </source>
</evidence>
<dbReference type="HOGENOM" id="CLU_037788_1_0_1"/>
<dbReference type="EMBL" id="JQFZ01000343">
    <property type="protein sequence ID" value="KGO50308.1"/>
    <property type="molecule type" value="Genomic_DNA"/>
</dbReference>
<comment type="caution">
    <text evidence="2">The sequence shown here is derived from an EMBL/GenBank/DDBJ whole genome shotgun (WGS) entry which is preliminary data.</text>
</comment>
<evidence type="ECO:0000313" key="2">
    <source>
        <dbReference type="EMBL" id="KGO50308.1"/>
    </source>
</evidence>
<gene>
    <name evidence="2" type="ORF">PEX2_027680</name>
</gene>
<accession>A0A0A2J6K3</accession>
<dbReference type="AlphaFoldDB" id="A0A0A2J6K3"/>
<protein>
    <recommendedName>
        <fullName evidence="4">F-box domain-containing protein</fullName>
    </recommendedName>
</protein>
<evidence type="ECO:0008006" key="4">
    <source>
        <dbReference type="Google" id="ProtNLM"/>
    </source>
</evidence>
<evidence type="ECO:0000313" key="3">
    <source>
        <dbReference type="Proteomes" id="UP000030143"/>
    </source>
</evidence>
<dbReference type="VEuPathDB" id="FungiDB:PEXP_060880"/>
<name>A0A0A2J6K3_PENEN</name>
<dbReference type="Proteomes" id="UP000030143">
    <property type="component" value="Unassembled WGS sequence"/>
</dbReference>
<keyword evidence="3" id="KW-1185">Reference proteome</keyword>
<dbReference type="GeneID" id="27675462"/>
<reference evidence="2 3" key="1">
    <citation type="journal article" date="2015" name="Mol. Plant Microbe Interact.">
        <title>Genome, transcriptome, and functional analyses of Penicillium expansum provide new insights into secondary metabolism and pathogenicity.</title>
        <authorList>
            <person name="Ballester A.R."/>
            <person name="Marcet-Houben M."/>
            <person name="Levin E."/>
            <person name="Sela N."/>
            <person name="Selma-Lazaro C."/>
            <person name="Carmona L."/>
            <person name="Wisniewski M."/>
            <person name="Droby S."/>
            <person name="Gonzalez-Candelas L."/>
            <person name="Gabaldon T."/>
        </authorList>
    </citation>
    <scope>NUCLEOTIDE SEQUENCE [LARGE SCALE GENOMIC DNA]</scope>
    <source>
        <strain evidence="2 3">MD-8</strain>
    </source>
</reference>
<proteinExistence type="predicted"/>